<evidence type="ECO:0000259" key="4">
    <source>
        <dbReference type="SMART" id="SM00906"/>
    </source>
</evidence>
<evidence type="ECO:0000256" key="1">
    <source>
        <dbReference type="ARBA" id="ARBA00022723"/>
    </source>
</evidence>
<dbReference type="Pfam" id="PF04082">
    <property type="entry name" value="Fungal_trans"/>
    <property type="match status" value="1"/>
</dbReference>
<dbReference type="SUPFAM" id="SSF57701">
    <property type="entry name" value="Zn2/Cys6 DNA-binding domain"/>
    <property type="match status" value="1"/>
</dbReference>
<evidence type="ECO:0000256" key="2">
    <source>
        <dbReference type="ARBA" id="ARBA00023242"/>
    </source>
</evidence>
<dbReference type="InterPro" id="IPR050987">
    <property type="entry name" value="AtrR-like"/>
</dbReference>
<dbReference type="GO" id="GO:0008270">
    <property type="term" value="F:zinc ion binding"/>
    <property type="evidence" value="ECO:0007669"/>
    <property type="project" value="InterPro"/>
</dbReference>
<dbReference type="GO" id="GO:0006351">
    <property type="term" value="P:DNA-templated transcription"/>
    <property type="evidence" value="ECO:0007669"/>
    <property type="project" value="InterPro"/>
</dbReference>
<dbReference type="SMART" id="SM00066">
    <property type="entry name" value="GAL4"/>
    <property type="match status" value="1"/>
</dbReference>
<gene>
    <name evidence="5" type="ORF">B0H17DRAFT_1098757</name>
</gene>
<dbReference type="Proteomes" id="UP001221757">
    <property type="component" value="Unassembled WGS sequence"/>
</dbReference>
<feature type="domain" description="Xylanolytic transcriptional activator regulatory" evidence="4">
    <location>
        <begin position="302"/>
        <end position="375"/>
    </location>
</feature>
<evidence type="ECO:0000313" key="5">
    <source>
        <dbReference type="EMBL" id="KAJ7655929.1"/>
    </source>
</evidence>
<keyword evidence="1" id="KW-0479">Metal-binding</keyword>
<protein>
    <submittedName>
        <fullName evidence="5">Fungal-specific transcription factor domain-containing protein</fullName>
    </submittedName>
</protein>
<dbReference type="CDD" id="cd00067">
    <property type="entry name" value="GAL4"/>
    <property type="match status" value="1"/>
</dbReference>
<dbReference type="Gene3D" id="4.10.240.10">
    <property type="entry name" value="Zn(2)-C6 fungal-type DNA-binding domain"/>
    <property type="match status" value="1"/>
</dbReference>
<dbReference type="EMBL" id="JARKIE010000305">
    <property type="protein sequence ID" value="KAJ7655929.1"/>
    <property type="molecule type" value="Genomic_DNA"/>
</dbReference>
<dbReference type="InterPro" id="IPR001138">
    <property type="entry name" value="Zn2Cys6_DnaBD"/>
</dbReference>
<dbReference type="InterPro" id="IPR007219">
    <property type="entry name" value="XnlR_reg_dom"/>
</dbReference>
<keyword evidence="2" id="KW-0539">Nucleus</keyword>
<dbReference type="PANTHER" id="PTHR46910:SF38">
    <property type="entry name" value="ZN(2)-C6 FUNGAL-TYPE DOMAIN-CONTAINING PROTEIN"/>
    <property type="match status" value="1"/>
</dbReference>
<dbReference type="GO" id="GO:0003677">
    <property type="term" value="F:DNA binding"/>
    <property type="evidence" value="ECO:0007669"/>
    <property type="project" value="InterPro"/>
</dbReference>
<accession>A0AAD7G0Y0</accession>
<dbReference type="CDD" id="cd12148">
    <property type="entry name" value="fungal_TF_MHR"/>
    <property type="match status" value="1"/>
</dbReference>
<dbReference type="GO" id="GO:0000981">
    <property type="term" value="F:DNA-binding transcription factor activity, RNA polymerase II-specific"/>
    <property type="evidence" value="ECO:0007669"/>
    <property type="project" value="InterPro"/>
</dbReference>
<dbReference type="Pfam" id="PF00172">
    <property type="entry name" value="Zn_clus"/>
    <property type="match status" value="1"/>
</dbReference>
<sequence length="716" mass="79958">MSSKRAHRPCDVCRRRKRNGGKPCGRCIEHEFSCTYEQRAIERTTVAAGSYAKSLQKRIDAAESLLRESNIVHTTESSSPASLPPSGPDAEYIARSLRALNTRLAPADDDPSFVEALDLLSLNDKGSHVYQGKSSQAILVKAAVDLKTSHSNTSSTPRCPIPHAMKTSIELVVSRGPPFPRYDFPEQDLTTSLIKLYFININIFFPLLHRPTFEEAFTANMHLFHAGFAGTLLLVCALGARYSADPRVHLPGGAHSSAGLRWFSQVNLGGQPPLRAQPTLYDLQCYCLAVQFLERTARARVCWTLVGFGIRLAQDIGAHRLKMRKRAPTSEEELEKRAYWVLILFDLQLSVSLGRAMALPSHEFDVDLPVQCDDEYWKAAPHNAAYCQPPETPSSVDFFTSLLKLNQIVMLALKFLYSTNESKVHLGTGEHTRQEEVVVEFDSALNTWFESVPVHLRWDPRRSNDVFFDQSAALHCSYYFVRILIHRPFIPAIGSAIPSSLPSLSICNTAARACIHVAEIQHQRRPHNPLVFGQTAVFTAGIVLLLNMWGGKCTGRVQDTDLSDVHRCIMVLRGHKTRWPSTSSLLDTLEQLIKVDQAPPDRSPLENYEPSPFTVGGEMPQLIYRGRAFNPALYDPLIADHFVGPASEDHARGGFSFPALDDFDVSSFANDQNVTMDMDTVTMWSAAPTSFEVSDWDLYLGNIADTMQENYRHVLT</sequence>
<proteinExistence type="predicted"/>
<comment type="caution">
    <text evidence="5">The sequence shown here is derived from an EMBL/GenBank/DDBJ whole genome shotgun (WGS) entry which is preliminary data.</text>
</comment>
<evidence type="ECO:0000313" key="6">
    <source>
        <dbReference type="Proteomes" id="UP001221757"/>
    </source>
</evidence>
<evidence type="ECO:0000259" key="3">
    <source>
        <dbReference type="SMART" id="SM00066"/>
    </source>
</evidence>
<reference evidence="5" key="1">
    <citation type="submission" date="2023-03" db="EMBL/GenBank/DDBJ databases">
        <title>Massive genome expansion in bonnet fungi (Mycena s.s.) driven by repeated elements and novel gene families across ecological guilds.</title>
        <authorList>
            <consortium name="Lawrence Berkeley National Laboratory"/>
            <person name="Harder C.B."/>
            <person name="Miyauchi S."/>
            <person name="Viragh M."/>
            <person name="Kuo A."/>
            <person name="Thoen E."/>
            <person name="Andreopoulos B."/>
            <person name="Lu D."/>
            <person name="Skrede I."/>
            <person name="Drula E."/>
            <person name="Henrissat B."/>
            <person name="Morin E."/>
            <person name="Kohler A."/>
            <person name="Barry K."/>
            <person name="LaButti K."/>
            <person name="Morin E."/>
            <person name="Salamov A."/>
            <person name="Lipzen A."/>
            <person name="Mereny Z."/>
            <person name="Hegedus B."/>
            <person name="Baldrian P."/>
            <person name="Stursova M."/>
            <person name="Weitz H."/>
            <person name="Taylor A."/>
            <person name="Grigoriev I.V."/>
            <person name="Nagy L.G."/>
            <person name="Martin F."/>
            <person name="Kauserud H."/>
        </authorList>
    </citation>
    <scope>NUCLEOTIDE SEQUENCE</scope>
    <source>
        <strain evidence="5">CBHHK067</strain>
    </source>
</reference>
<dbReference type="PANTHER" id="PTHR46910">
    <property type="entry name" value="TRANSCRIPTION FACTOR PDR1"/>
    <property type="match status" value="1"/>
</dbReference>
<dbReference type="InterPro" id="IPR036864">
    <property type="entry name" value="Zn2-C6_fun-type_DNA-bd_sf"/>
</dbReference>
<feature type="domain" description="Zn(2)-C6 fungal-type" evidence="3">
    <location>
        <begin position="4"/>
        <end position="45"/>
    </location>
</feature>
<dbReference type="AlphaFoldDB" id="A0AAD7G0Y0"/>
<organism evidence="5 6">
    <name type="scientific">Mycena rosella</name>
    <name type="common">Pink bonnet</name>
    <name type="synonym">Agaricus rosellus</name>
    <dbReference type="NCBI Taxonomy" id="1033263"/>
    <lineage>
        <taxon>Eukaryota</taxon>
        <taxon>Fungi</taxon>
        <taxon>Dikarya</taxon>
        <taxon>Basidiomycota</taxon>
        <taxon>Agaricomycotina</taxon>
        <taxon>Agaricomycetes</taxon>
        <taxon>Agaricomycetidae</taxon>
        <taxon>Agaricales</taxon>
        <taxon>Marasmiineae</taxon>
        <taxon>Mycenaceae</taxon>
        <taxon>Mycena</taxon>
    </lineage>
</organism>
<keyword evidence="6" id="KW-1185">Reference proteome</keyword>
<name>A0AAD7G0Y0_MYCRO</name>
<dbReference type="SMART" id="SM00906">
    <property type="entry name" value="Fungal_trans"/>
    <property type="match status" value="1"/>
</dbReference>